<feature type="region of interest" description="Disordered" evidence="1">
    <location>
        <begin position="284"/>
        <end position="311"/>
    </location>
</feature>
<comment type="caution">
    <text evidence="2">The sequence shown here is derived from an EMBL/GenBank/DDBJ whole genome shotgun (WGS) entry which is preliminary data.</text>
</comment>
<dbReference type="Proteomes" id="UP001151760">
    <property type="component" value="Unassembled WGS sequence"/>
</dbReference>
<organism evidence="2 3">
    <name type="scientific">Tanacetum coccineum</name>
    <dbReference type="NCBI Taxonomy" id="301880"/>
    <lineage>
        <taxon>Eukaryota</taxon>
        <taxon>Viridiplantae</taxon>
        <taxon>Streptophyta</taxon>
        <taxon>Embryophyta</taxon>
        <taxon>Tracheophyta</taxon>
        <taxon>Spermatophyta</taxon>
        <taxon>Magnoliopsida</taxon>
        <taxon>eudicotyledons</taxon>
        <taxon>Gunneridae</taxon>
        <taxon>Pentapetalae</taxon>
        <taxon>asterids</taxon>
        <taxon>campanulids</taxon>
        <taxon>Asterales</taxon>
        <taxon>Asteraceae</taxon>
        <taxon>Asteroideae</taxon>
        <taxon>Anthemideae</taxon>
        <taxon>Anthemidinae</taxon>
        <taxon>Tanacetum</taxon>
    </lineage>
</organism>
<accession>A0ABQ5D4L8</accession>
<gene>
    <name evidence="2" type="ORF">Tco_0924191</name>
</gene>
<name>A0ABQ5D4L8_9ASTR</name>
<keyword evidence="3" id="KW-1185">Reference proteome</keyword>
<protein>
    <submittedName>
        <fullName evidence="2">Uncharacterized protein</fullName>
    </submittedName>
</protein>
<evidence type="ECO:0000313" key="2">
    <source>
        <dbReference type="EMBL" id="GJT33772.1"/>
    </source>
</evidence>
<dbReference type="EMBL" id="BQNB010014907">
    <property type="protein sequence ID" value="GJT33772.1"/>
    <property type="molecule type" value="Genomic_DNA"/>
</dbReference>
<sequence length="311" mass="35972">MFISLTMRLLNTNSWSDGPRMKKRAKRWREEFEWKRSLCEIDFMFGINAFDLDKGTGIMNDKSCHFASSGLPTLLSTPCLCKAEFLLGSRMRRLSDRVDPEEYVDDVVEDGPVRTILGWGEDGDDDDVEARRQGIREVGYGIRDTWVDSAEAVPEIAPMTRMLRMVGLYITAGRTGLASGSDYTMGDRVTIRRQYSLLMEEEAYTSREAWAHSVGLSQAVHYELQTHREQVHKTRSQMLQTEMVELRETDCRRKVQMVEILRVMIDMRREIGDMQAELLALREQQRRARQTEPDVRVPDHQDASRDTDSHI</sequence>
<evidence type="ECO:0000256" key="1">
    <source>
        <dbReference type="SAM" id="MobiDB-lite"/>
    </source>
</evidence>
<proteinExistence type="predicted"/>
<evidence type="ECO:0000313" key="3">
    <source>
        <dbReference type="Proteomes" id="UP001151760"/>
    </source>
</evidence>
<reference evidence="2" key="2">
    <citation type="submission" date="2022-01" db="EMBL/GenBank/DDBJ databases">
        <authorList>
            <person name="Yamashiro T."/>
            <person name="Shiraishi A."/>
            <person name="Satake H."/>
            <person name="Nakayama K."/>
        </authorList>
    </citation>
    <scope>NUCLEOTIDE SEQUENCE</scope>
</reference>
<reference evidence="2" key="1">
    <citation type="journal article" date="2022" name="Int. J. Mol. Sci.">
        <title>Draft Genome of Tanacetum Coccineum: Genomic Comparison of Closely Related Tanacetum-Family Plants.</title>
        <authorList>
            <person name="Yamashiro T."/>
            <person name="Shiraishi A."/>
            <person name="Nakayama K."/>
            <person name="Satake H."/>
        </authorList>
    </citation>
    <scope>NUCLEOTIDE SEQUENCE</scope>
</reference>